<organism evidence="1 2">
    <name type="scientific">Portunus trituberculatus</name>
    <name type="common">Swimming crab</name>
    <name type="synonym">Neptunus trituberculatus</name>
    <dbReference type="NCBI Taxonomy" id="210409"/>
    <lineage>
        <taxon>Eukaryota</taxon>
        <taxon>Metazoa</taxon>
        <taxon>Ecdysozoa</taxon>
        <taxon>Arthropoda</taxon>
        <taxon>Crustacea</taxon>
        <taxon>Multicrustacea</taxon>
        <taxon>Malacostraca</taxon>
        <taxon>Eumalacostraca</taxon>
        <taxon>Eucarida</taxon>
        <taxon>Decapoda</taxon>
        <taxon>Pleocyemata</taxon>
        <taxon>Brachyura</taxon>
        <taxon>Eubrachyura</taxon>
        <taxon>Portunoidea</taxon>
        <taxon>Portunidae</taxon>
        <taxon>Portuninae</taxon>
        <taxon>Portunus</taxon>
    </lineage>
</organism>
<evidence type="ECO:0000313" key="2">
    <source>
        <dbReference type="Proteomes" id="UP000324222"/>
    </source>
</evidence>
<sequence length="102" mass="11027">MRESETKILRRRASGGGRQCSCPLDSLACRRCGHSVLDTRGHPEARHARTSRSVPAPWGGDLEGGGRIAEAILISVIIVIAAHSTGVPNVWQRGGRRECKET</sequence>
<dbReference type="EMBL" id="VSRR010001985">
    <property type="protein sequence ID" value="MPC28896.1"/>
    <property type="molecule type" value="Genomic_DNA"/>
</dbReference>
<dbReference type="AlphaFoldDB" id="A0A5B7E6Q8"/>
<proteinExistence type="predicted"/>
<reference evidence="1 2" key="1">
    <citation type="submission" date="2019-05" db="EMBL/GenBank/DDBJ databases">
        <title>Another draft genome of Portunus trituberculatus and its Hox gene families provides insights of decapod evolution.</title>
        <authorList>
            <person name="Jeong J.-H."/>
            <person name="Song I."/>
            <person name="Kim S."/>
            <person name="Choi T."/>
            <person name="Kim D."/>
            <person name="Ryu S."/>
            <person name="Kim W."/>
        </authorList>
    </citation>
    <scope>NUCLEOTIDE SEQUENCE [LARGE SCALE GENOMIC DNA]</scope>
    <source>
        <tissue evidence="1">Muscle</tissue>
    </source>
</reference>
<protein>
    <submittedName>
        <fullName evidence="1">Uncharacterized protein</fullName>
    </submittedName>
</protein>
<dbReference type="Proteomes" id="UP000324222">
    <property type="component" value="Unassembled WGS sequence"/>
</dbReference>
<accession>A0A5B7E6Q8</accession>
<keyword evidence="2" id="KW-1185">Reference proteome</keyword>
<evidence type="ECO:0000313" key="1">
    <source>
        <dbReference type="EMBL" id="MPC28896.1"/>
    </source>
</evidence>
<name>A0A5B7E6Q8_PORTR</name>
<comment type="caution">
    <text evidence="1">The sequence shown here is derived from an EMBL/GenBank/DDBJ whole genome shotgun (WGS) entry which is preliminary data.</text>
</comment>
<gene>
    <name evidence="1" type="ORF">E2C01_022109</name>
</gene>